<dbReference type="Proteomes" id="UP000000560">
    <property type="component" value="Chromosome VIII"/>
</dbReference>
<gene>
    <name evidence="1" type="ORF">ANIA_11266</name>
</gene>
<dbReference type="HOGENOM" id="CLU_3242133_0_0_1"/>
<protein>
    <submittedName>
        <fullName evidence="1">Uncharacterized protein</fullName>
    </submittedName>
</protein>
<dbReference type="AlphaFoldDB" id="C8VU93"/>
<evidence type="ECO:0000313" key="1">
    <source>
        <dbReference type="EMBL" id="CBF89767.1"/>
    </source>
</evidence>
<dbReference type="GeneID" id="74896876"/>
<keyword evidence="2" id="KW-1185">Reference proteome</keyword>
<proteinExistence type="predicted"/>
<dbReference type="KEGG" id="ani:ANIA_11266"/>
<reference evidence="2" key="2">
    <citation type="journal article" date="2009" name="Fungal Genet. Biol.">
        <title>The 2008 update of the Aspergillus nidulans genome annotation: a community effort.</title>
        <authorList>
            <person name="Wortman J.R."/>
            <person name="Gilsenan J.M."/>
            <person name="Joardar V."/>
            <person name="Deegan J."/>
            <person name="Clutterbuck J."/>
            <person name="Andersen M.R."/>
            <person name="Archer D."/>
            <person name="Bencina M."/>
            <person name="Braus G."/>
            <person name="Coutinho P."/>
            <person name="von Dohren H."/>
            <person name="Doonan J."/>
            <person name="Driessen A.J."/>
            <person name="Durek P."/>
            <person name="Espeso E."/>
            <person name="Fekete E."/>
            <person name="Flipphi M."/>
            <person name="Estrada C.G."/>
            <person name="Geysens S."/>
            <person name="Goldman G."/>
            <person name="de Groot P.W."/>
            <person name="Hansen K."/>
            <person name="Harris S.D."/>
            <person name="Heinekamp T."/>
            <person name="Helmstaedt K."/>
            <person name="Henrissat B."/>
            <person name="Hofmann G."/>
            <person name="Homan T."/>
            <person name="Horio T."/>
            <person name="Horiuchi H."/>
            <person name="James S."/>
            <person name="Jones M."/>
            <person name="Karaffa L."/>
            <person name="Karanyi Z."/>
            <person name="Kato M."/>
            <person name="Keller N."/>
            <person name="Kelly D.E."/>
            <person name="Kiel J.A."/>
            <person name="Kim J.M."/>
            <person name="van der Klei I.J."/>
            <person name="Klis F.M."/>
            <person name="Kovalchuk A."/>
            <person name="Krasevec N."/>
            <person name="Kubicek C.P."/>
            <person name="Liu B."/>
            <person name="Maccabe A."/>
            <person name="Meyer V."/>
            <person name="Mirabito P."/>
            <person name="Miskei M."/>
            <person name="Mos M."/>
            <person name="Mullins J."/>
            <person name="Nelson D.R."/>
            <person name="Nielsen J."/>
            <person name="Oakley B.R."/>
            <person name="Osmani S.A."/>
            <person name="Pakula T."/>
            <person name="Paszewski A."/>
            <person name="Paulsen I."/>
            <person name="Pilsyk S."/>
            <person name="Pocsi I."/>
            <person name="Punt P.J."/>
            <person name="Ram A.F."/>
            <person name="Ren Q."/>
            <person name="Robellet X."/>
            <person name="Robson G."/>
            <person name="Seiboth B."/>
            <person name="van Solingen P."/>
            <person name="Specht T."/>
            <person name="Sun J."/>
            <person name="Taheri-Talesh N."/>
            <person name="Takeshita N."/>
            <person name="Ussery D."/>
            <person name="vanKuyk P.A."/>
            <person name="Visser H."/>
            <person name="van de Vondervoort P.J."/>
            <person name="de Vries R.P."/>
            <person name="Walton J."/>
            <person name="Xiang X."/>
            <person name="Xiong Y."/>
            <person name="Zeng A.P."/>
            <person name="Brandt B.W."/>
            <person name="Cornell M.J."/>
            <person name="van den Hondel C.A."/>
            <person name="Visser J."/>
            <person name="Oliver S.G."/>
            <person name="Turner G."/>
        </authorList>
    </citation>
    <scope>GENOME REANNOTATION</scope>
    <source>
        <strain evidence="2">FGSC A4 / ATCC 38163 / CBS 112.46 / NRRL 194 / M139</strain>
    </source>
</reference>
<dbReference type="EMBL" id="BN001308">
    <property type="protein sequence ID" value="CBF89767.1"/>
    <property type="molecule type" value="Genomic_DNA"/>
</dbReference>
<dbReference type="InParanoid" id="C8VU93"/>
<accession>C8VU93</accession>
<dbReference type="RefSeq" id="XP_050469261.1">
    <property type="nucleotide sequence ID" value="XM_050610986.1"/>
</dbReference>
<name>C8VU93_EMENI</name>
<reference evidence="2" key="1">
    <citation type="journal article" date="2005" name="Nature">
        <title>Sequencing of Aspergillus nidulans and comparative analysis with A. fumigatus and A. oryzae.</title>
        <authorList>
            <person name="Galagan J.E."/>
            <person name="Calvo S.E."/>
            <person name="Cuomo C."/>
            <person name="Ma L.J."/>
            <person name="Wortman J.R."/>
            <person name="Batzoglou S."/>
            <person name="Lee S.I."/>
            <person name="Basturkmen M."/>
            <person name="Spevak C.C."/>
            <person name="Clutterbuck J."/>
            <person name="Kapitonov V."/>
            <person name="Jurka J."/>
            <person name="Scazzocchio C."/>
            <person name="Farman M."/>
            <person name="Butler J."/>
            <person name="Purcell S."/>
            <person name="Harris S."/>
            <person name="Braus G.H."/>
            <person name="Draht O."/>
            <person name="Busch S."/>
            <person name="D'Enfert C."/>
            <person name="Bouchier C."/>
            <person name="Goldman G.H."/>
            <person name="Bell-Pedersen D."/>
            <person name="Griffiths-Jones S."/>
            <person name="Doonan J.H."/>
            <person name="Yu J."/>
            <person name="Vienken K."/>
            <person name="Pain A."/>
            <person name="Freitag M."/>
            <person name="Selker E.U."/>
            <person name="Archer D.B."/>
            <person name="Penalva M.A."/>
            <person name="Oakley B.R."/>
            <person name="Momany M."/>
            <person name="Tanaka T."/>
            <person name="Kumagai T."/>
            <person name="Asai K."/>
            <person name="Machida M."/>
            <person name="Nierman W.C."/>
            <person name="Denning D.W."/>
            <person name="Caddick M."/>
            <person name="Hynes M."/>
            <person name="Paoletti M."/>
            <person name="Fischer R."/>
            <person name="Miller B."/>
            <person name="Dyer P."/>
            <person name="Sachs M.S."/>
            <person name="Osmani S.A."/>
            <person name="Birren B.W."/>
        </authorList>
    </citation>
    <scope>NUCLEOTIDE SEQUENCE [LARGE SCALE GENOMIC DNA]</scope>
    <source>
        <strain evidence="2">FGSC A4 / ATCC 38163 / CBS 112.46 / NRRL 194 / M139</strain>
    </source>
</reference>
<organism evidence="1 2">
    <name type="scientific">Emericella nidulans (strain FGSC A4 / ATCC 38163 / CBS 112.46 / NRRL 194 / M139)</name>
    <name type="common">Aspergillus nidulans</name>
    <dbReference type="NCBI Taxonomy" id="227321"/>
    <lineage>
        <taxon>Eukaryota</taxon>
        <taxon>Fungi</taxon>
        <taxon>Dikarya</taxon>
        <taxon>Ascomycota</taxon>
        <taxon>Pezizomycotina</taxon>
        <taxon>Eurotiomycetes</taxon>
        <taxon>Eurotiomycetidae</taxon>
        <taxon>Eurotiales</taxon>
        <taxon>Aspergillaceae</taxon>
        <taxon>Aspergillus</taxon>
        <taxon>Aspergillus subgen. Nidulantes</taxon>
    </lineage>
</organism>
<evidence type="ECO:0000313" key="2">
    <source>
        <dbReference type="Proteomes" id="UP000000560"/>
    </source>
</evidence>
<sequence>MASQLENVLLPFRPHRPGVGLNHYRVARGPTVSYSGGIRLLAI</sequence>